<reference evidence="8 9" key="1">
    <citation type="submission" date="2023-10" db="EMBL/GenBank/DDBJ databases">
        <title>Virgibacillus soli CC-YMP-6 genome.</title>
        <authorList>
            <person name="Miliotis G."/>
            <person name="Sengupta P."/>
            <person name="Hameed A."/>
            <person name="Chuvochina M."/>
            <person name="Mcdonagh F."/>
            <person name="Simpson A.C."/>
            <person name="Singh N.K."/>
            <person name="Rekha P.D."/>
            <person name="Raman K."/>
            <person name="Hugenholtz P."/>
            <person name="Venkateswaran K."/>
        </authorList>
    </citation>
    <scope>NUCLEOTIDE SEQUENCE [LARGE SCALE GENOMIC DNA]</scope>
    <source>
        <strain evidence="8 9">CC-YMP-6</strain>
    </source>
</reference>
<keyword evidence="3" id="KW-0805">Transcription regulation</keyword>
<dbReference type="InterPro" id="IPR011608">
    <property type="entry name" value="PRD"/>
</dbReference>
<evidence type="ECO:0000256" key="6">
    <source>
        <dbReference type="ARBA" id="ARBA00038510"/>
    </source>
</evidence>
<dbReference type="Pfam" id="PF03123">
    <property type="entry name" value="CAT_RBD"/>
    <property type="match status" value="1"/>
</dbReference>
<evidence type="ECO:0000256" key="1">
    <source>
        <dbReference type="ARBA" id="ARBA00022737"/>
    </source>
</evidence>
<dbReference type="Gene3D" id="1.10.1790.10">
    <property type="entry name" value="PRD domain"/>
    <property type="match status" value="2"/>
</dbReference>
<dbReference type="InterPro" id="IPR001550">
    <property type="entry name" value="Transcrpt_antitermin_CS"/>
</dbReference>
<name>A0ABU5CMD7_9BACI</name>
<keyword evidence="9" id="KW-1185">Reference proteome</keyword>
<dbReference type="InterPro" id="IPR036650">
    <property type="entry name" value="CAT_RNA-bd_dom_sf"/>
</dbReference>
<accession>A0ABU5CMD7</accession>
<gene>
    <name evidence="8" type="ORF">RWD45_01220</name>
</gene>
<dbReference type="PROSITE" id="PS51372">
    <property type="entry name" value="PRD_2"/>
    <property type="match status" value="2"/>
</dbReference>
<evidence type="ECO:0000313" key="8">
    <source>
        <dbReference type="EMBL" id="MDY0407505.1"/>
    </source>
</evidence>
<dbReference type="Gene3D" id="2.30.24.10">
    <property type="entry name" value="CAT RNA-binding domain"/>
    <property type="match status" value="1"/>
</dbReference>
<dbReference type="SUPFAM" id="SSF63520">
    <property type="entry name" value="PTS-regulatory domain, PRD"/>
    <property type="match status" value="2"/>
</dbReference>
<comment type="caution">
    <text evidence="8">The sequence shown here is derived from an EMBL/GenBank/DDBJ whole genome shotgun (WGS) entry which is preliminary data.</text>
</comment>
<feature type="domain" description="PRD" evidence="7">
    <location>
        <begin position="65"/>
        <end position="170"/>
    </location>
</feature>
<dbReference type="InterPro" id="IPR050661">
    <property type="entry name" value="BglG_antiterminators"/>
</dbReference>
<keyword evidence="1" id="KW-0677">Repeat</keyword>
<keyword evidence="2" id="KW-0694">RNA-binding</keyword>
<dbReference type="EMBL" id="JAWDIQ010000001">
    <property type="protein sequence ID" value="MDY0407505.1"/>
    <property type="molecule type" value="Genomic_DNA"/>
</dbReference>
<evidence type="ECO:0000256" key="4">
    <source>
        <dbReference type="ARBA" id="ARBA00023159"/>
    </source>
</evidence>
<keyword evidence="4" id="KW-0010">Activator</keyword>
<sequence length="276" mass="32173">MIIVMRIMKILNNNAVIIKEENQEKIAIGAGLGFHKGKNDLVDQSKIEKLFVLKENEKLEQLLLRIPEEHFTLTEEIIAYAEQKLRIKLNSHVLLAITDHISFAIEREKQGIHLQNKLLHEIKILYKEEFEIGLWAIHHIKEKLGIEMVNDEAAFIALHIHTMKVQGGDVREVVKQTSIIRDIVETIKDYLHVSIREQDLAYERLITHIRFALDRASNYNVHAMDEEMLTMIKRKFPVAYDCAKVVAKRLLDQHGIDLPDEELGYITLHIERLREN</sequence>
<organism evidence="8 9">
    <name type="scientific">Paracerasibacillus soli</name>
    <dbReference type="NCBI Taxonomy" id="480284"/>
    <lineage>
        <taxon>Bacteria</taxon>
        <taxon>Bacillati</taxon>
        <taxon>Bacillota</taxon>
        <taxon>Bacilli</taxon>
        <taxon>Bacillales</taxon>
        <taxon>Bacillaceae</taxon>
        <taxon>Paracerasibacillus</taxon>
    </lineage>
</organism>
<keyword evidence="5" id="KW-0804">Transcription</keyword>
<dbReference type="InterPro" id="IPR004341">
    <property type="entry name" value="CAT_RNA-bd_dom"/>
</dbReference>
<protein>
    <submittedName>
        <fullName evidence="8">PRD domain-containing protein</fullName>
    </submittedName>
</protein>
<proteinExistence type="inferred from homology"/>
<feature type="domain" description="PRD" evidence="7">
    <location>
        <begin position="171"/>
        <end position="276"/>
    </location>
</feature>
<dbReference type="PROSITE" id="PS00654">
    <property type="entry name" value="PRD_1"/>
    <property type="match status" value="1"/>
</dbReference>
<evidence type="ECO:0000256" key="3">
    <source>
        <dbReference type="ARBA" id="ARBA00023015"/>
    </source>
</evidence>
<dbReference type="Pfam" id="PF00874">
    <property type="entry name" value="PRD"/>
    <property type="match status" value="2"/>
</dbReference>
<comment type="similarity">
    <text evidence="6">Belongs to the transcriptional antiterminator BglG family.</text>
</comment>
<evidence type="ECO:0000256" key="5">
    <source>
        <dbReference type="ARBA" id="ARBA00023163"/>
    </source>
</evidence>
<dbReference type="SUPFAM" id="SSF50151">
    <property type="entry name" value="SacY-like RNA-binding domain"/>
    <property type="match status" value="1"/>
</dbReference>
<evidence type="ECO:0000313" key="9">
    <source>
        <dbReference type="Proteomes" id="UP001275315"/>
    </source>
</evidence>
<evidence type="ECO:0000259" key="7">
    <source>
        <dbReference type="PROSITE" id="PS51372"/>
    </source>
</evidence>
<dbReference type="PANTHER" id="PTHR30185:SF15">
    <property type="entry name" value="CRYPTIC BETA-GLUCOSIDE BGL OPERON ANTITERMINATOR"/>
    <property type="match status" value="1"/>
</dbReference>
<dbReference type="Proteomes" id="UP001275315">
    <property type="component" value="Unassembled WGS sequence"/>
</dbReference>
<dbReference type="PANTHER" id="PTHR30185">
    <property type="entry name" value="CRYPTIC BETA-GLUCOSIDE BGL OPERON ANTITERMINATOR"/>
    <property type="match status" value="1"/>
</dbReference>
<evidence type="ECO:0000256" key="2">
    <source>
        <dbReference type="ARBA" id="ARBA00022884"/>
    </source>
</evidence>
<dbReference type="InterPro" id="IPR036634">
    <property type="entry name" value="PRD_sf"/>
</dbReference>
<dbReference type="SMART" id="SM01061">
    <property type="entry name" value="CAT_RBD"/>
    <property type="match status" value="1"/>
</dbReference>